<dbReference type="InterPro" id="IPR052050">
    <property type="entry name" value="SecEffector_AnkRepeat"/>
</dbReference>
<keyword evidence="2" id="KW-1185">Reference proteome</keyword>
<dbReference type="AlphaFoldDB" id="D3BSJ6"/>
<dbReference type="GeneID" id="31366434"/>
<protein>
    <recommendedName>
        <fullName evidence="3">Ankyrin repeat-containing protein</fullName>
    </recommendedName>
</protein>
<gene>
    <name evidence="1" type="ORF">PPL_10965</name>
</gene>
<sequence length="614" mass="71096">MNSILYSTVFNNRYINNLIFRYVREFGRGQTTYKWNQLIRLPHVLAGNRYYDHLKDVEMLEFLIYRFKIHMEKEKRTRSDYNNLFIENYMCINSVLRGAAQYGRFDMVRHLLATFKRPPTGWDYHSAMIKSALSDNLEQLKFFVEKCRGLELNLVNLQSANIPFKTLEAAAFTGSLQAIEYLMANRTEDLEKSQICRYATRGGHIHVIEYMIKKHRTKYEEEILKTDWDNLIGTCTIFDCAVKFNRYDILKLLHSNGMKECSTSVFVLAASCGNVAMLRWLQENTTCTCGSQATAYASANGHLEAVLFLVGNQVSQDYDSALQEAIKYGHLETAQWISENTTHPIQQHSLETAVSNGYLDIVKWINKSQGNESSLFENAIDWAAKHGRLEIIKWLHENRSDGCLPEAMDCAAAYGLEITQWFHFNRKEGCTSLAMDRAANTGQFDVVIFLHENRSEGCSKMAFEDAACNNHFEIVEWLVDNRTEGIDSPTLLEWSAFHGNLDLVKKIMECTQHRVKCSDTAIKYAIKSGRLDLIQYMIDPKVCNVNLTKYVYEHLFRYNYHQALSWILDFMVYSSESLNLVSQLQNDDRFTEKYPYSLECKEVLDQFISKTTQE</sequence>
<dbReference type="STRING" id="670386.D3BSJ6"/>
<reference evidence="1 2" key="1">
    <citation type="journal article" date="2011" name="Genome Res.">
        <title>Phylogeny-wide analysis of social amoeba genomes highlights ancient origins for complex intercellular communication.</title>
        <authorList>
            <person name="Heidel A.J."/>
            <person name="Lawal H.M."/>
            <person name="Felder M."/>
            <person name="Schilde C."/>
            <person name="Helps N.R."/>
            <person name="Tunggal B."/>
            <person name="Rivero F."/>
            <person name="John U."/>
            <person name="Schleicher M."/>
            <person name="Eichinger L."/>
            <person name="Platzer M."/>
            <person name="Noegel A.A."/>
            <person name="Schaap P."/>
            <person name="Gloeckner G."/>
        </authorList>
    </citation>
    <scope>NUCLEOTIDE SEQUENCE [LARGE SCALE GENOMIC DNA]</scope>
    <source>
        <strain evidence="2">ATCC 26659 / Pp 5 / PN500</strain>
    </source>
</reference>
<dbReference type="InterPro" id="IPR002110">
    <property type="entry name" value="Ankyrin_rpt"/>
</dbReference>
<dbReference type="SMART" id="SM00248">
    <property type="entry name" value="ANK"/>
    <property type="match status" value="8"/>
</dbReference>
<comment type="caution">
    <text evidence="1">The sequence shown here is derived from an EMBL/GenBank/DDBJ whole genome shotgun (WGS) entry which is preliminary data.</text>
</comment>
<dbReference type="Proteomes" id="UP000001396">
    <property type="component" value="Unassembled WGS sequence"/>
</dbReference>
<dbReference type="InParanoid" id="D3BSJ6"/>
<dbReference type="SUPFAM" id="SSF48403">
    <property type="entry name" value="Ankyrin repeat"/>
    <property type="match status" value="2"/>
</dbReference>
<dbReference type="EMBL" id="ADBJ01000054">
    <property type="protein sequence ID" value="EFA75461.1"/>
    <property type="molecule type" value="Genomic_DNA"/>
</dbReference>
<proteinExistence type="predicted"/>
<dbReference type="PANTHER" id="PTHR46586:SF3">
    <property type="entry name" value="ANKYRIN REPEAT-CONTAINING PROTEIN"/>
    <property type="match status" value="1"/>
</dbReference>
<evidence type="ECO:0000313" key="2">
    <source>
        <dbReference type="Proteomes" id="UP000001396"/>
    </source>
</evidence>
<dbReference type="RefSeq" id="XP_020427595.1">
    <property type="nucleotide sequence ID" value="XM_020581725.1"/>
</dbReference>
<organism evidence="1 2">
    <name type="scientific">Heterostelium pallidum (strain ATCC 26659 / Pp 5 / PN500)</name>
    <name type="common">Cellular slime mold</name>
    <name type="synonym">Polysphondylium pallidum</name>
    <dbReference type="NCBI Taxonomy" id="670386"/>
    <lineage>
        <taxon>Eukaryota</taxon>
        <taxon>Amoebozoa</taxon>
        <taxon>Evosea</taxon>
        <taxon>Eumycetozoa</taxon>
        <taxon>Dictyostelia</taxon>
        <taxon>Acytosteliales</taxon>
        <taxon>Acytosteliaceae</taxon>
        <taxon>Heterostelium</taxon>
    </lineage>
</organism>
<dbReference type="Pfam" id="PF12796">
    <property type="entry name" value="Ank_2"/>
    <property type="match status" value="2"/>
</dbReference>
<evidence type="ECO:0008006" key="3">
    <source>
        <dbReference type="Google" id="ProtNLM"/>
    </source>
</evidence>
<dbReference type="Pfam" id="PF13637">
    <property type="entry name" value="Ank_4"/>
    <property type="match status" value="1"/>
</dbReference>
<dbReference type="InterPro" id="IPR036770">
    <property type="entry name" value="Ankyrin_rpt-contain_sf"/>
</dbReference>
<evidence type="ECO:0000313" key="1">
    <source>
        <dbReference type="EMBL" id="EFA75461.1"/>
    </source>
</evidence>
<dbReference type="PANTHER" id="PTHR46586">
    <property type="entry name" value="ANKYRIN REPEAT-CONTAINING PROTEIN"/>
    <property type="match status" value="1"/>
</dbReference>
<name>D3BSJ6_HETP5</name>
<dbReference type="Gene3D" id="1.25.40.20">
    <property type="entry name" value="Ankyrin repeat-containing domain"/>
    <property type="match status" value="2"/>
</dbReference>
<accession>D3BSJ6</accession>